<keyword evidence="2" id="KW-1185">Reference proteome</keyword>
<accession>A0AAV7CRK2</accession>
<comment type="caution">
    <text evidence="1">The sequence shown here is derived from an EMBL/GenBank/DDBJ whole genome shotgun (WGS) entry which is preliminary data.</text>
</comment>
<sequence>MSEMEESAQVSSPVWLHSFVSERRNLQCLKSWHALVFTRKKICKRTRAPGVLTILSWPFPAVFPQW</sequence>
<dbReference type="EMBL" id="WNYA01000002">
    <property type="protein sequence ID" value="KAG8586763.1"/>
    <property type="molecule type" value="Genomic_DNA"/>
</dbReference>
<proteinExistence type="predicted"/>
<dbReference type="AlphaFoldDB" id="A0AAV7CRK2"/>
<name>A0AAV7CRK2_ENGPU</name>
<protein>
    <submittedName>
        <fullName evidence="1">Uncharacterized protein</fullName>
    </submittedName>
</protein>
<evidence type="ECO:0000313" key="2">
    <source>
        <dbReference type="Proteomes" id="UP000824782"/>
    </source>
</evidence>
<gene>
    <name evidence="1" type="ORF">GDO81_005476</name>
</gene>
<reference evidence="1" key="1">
    <citation type="thesis" date="2020" institute="ProQuest LLC" country="789 East Eisenhower Parkway, Ann Arbor, MI, USA">
        <title>Comparative Genomics and Chromosome Evolution.</title>
        <authorList>
            <person name="Mudd A.B."/>
        </authorList>
    </citation>
    <scope>NUCLEOTIDE SEQUENCE</scope>
    <source>
        <strain evidence="1">237g6f4</strain>
        <tissue evidence="1">Blood</tissue>
    </source>
</reference>
<organism evidence="1 2">
    <name type="scientific">Engystomops pustulosus</name>
    <name type="common">Tungara frog</name>
    <name type="synonym">Physalaemus pustulosus</name>
    <dbReference type="NCBI Taxonomy" id="76066"/>
    <lineage>
        <taxon>Eukaryota</taxon>
        <taxon>Metazoa</taxon>
        <taxon>Chordata</taxon>
        <taxon>Craniata</taxon>
        <taxon>Vertebrata</taxon>
        <taxon>Euteleostomi</taxon>
        <taxon>Amphibia</taxon>
        <taxon>Batrachia</taxon>
        <taxon>Anura</taxon>
        <taxon>Neobatrachia</taxon>
        <taxon>Hyloidea</taxon>
        <taxon>Leptodactylidae</taxon>
        <taxon>Leiuperinae</taxon>
        <taxon>Engystomops</taxon>
    </lineage>
</organism>
<evidence type="ECO:0000313" key="1">
    <source>
        <dbReference type="EMBL" id="KAG8586763.1"/>
    </source>
</evidence>
<dbReference type="Proteomes" id="UP000824782">
    <property type="component" value="Unassembled WGS sequence"/>
</dbReference>